<proteinExistence type="predicted"/>
<dbReference type="Proteomes" id="UP001152888">
    <property type="component" value="Unassembled WGS sequence"/>
</dbReference>
<sequence>MSYAHVFARKSASDIPP</sequence>
<organism evidence="1 2">
    <name type="scientific">Acanthoscelides obtectus</name>
    <name type="common">Bean weevil</name>
    <name type="synonym">Bruchus obtectus</name>
    <dbReference type="NCBI Taxonomy" id="200917"/>
    <lineage>
        <taxon>Eukaryota</taxon>
        <taxon>Metazoa</taxon>
        <taxon>Ecdysozoa</taxon>
        <taxon>Arthropoda</taxon>
        <taxon>Hexapoda</taxon>
        <taxon>Insecta</taxon>
        <taxon>Pterygota</taxon>
        <taxon>Neoptera</taxon>
        <taxon>Endopterygota</taxon>
        <taxon>Coleoptera</taxon>
        <taxon>Polyphaga</taxon>
        <taxon>Cucujiformia</taxon>
        <taxon>Chrysomeloidea</taxon>
        <taxon>Chrysomelidae</taxon>
        <taxon>Bruchinae</taxon>
        <taxon>Bruchini</taxon>
        <taxon>Acanthoscelides</taxon>
    </lineage>
</organism>
<accession>A0A9P0LH54</accession>
<gene>
    <name evidence="1" type="ORF">ACAOBT_LOCUS24330</name>
</gene>
<evidence type="ECO:0000313" key="1">
    <source>
        <dbReference type="EMBL" id="CAH1998360.1"/>
    </source>
</evidence>
<keyword evidence="2" id="KW-1185">Reference proteome</keyword>
<protein>
    <submittedName>
        <fullName evidence="1">Uncharacterized protein</fullName>
    </submittedName>
</protein>
<evidence type="ECO:0000313" key="2">
    <source>
        <dbReference type="Proteomes" id="UP001152888"/>
    </source>
</evidence>
<dbReference type="EMBL" id="CAKOFQ010007325">
    <property type="protein sequence ID" value="CAH1998360.1"/>
    <property type="molecule type" value="Genomic_DNA"/>
</dbReference>
<name>A0A9P0LH54_ACAOB</name>
<dbReference type="AlphaFoldDB" id="A0A9P0LH54"/>
<reference evidence="1" key="1">
    <citation type="submission" date="2022-03" db="EMBL/GenBank/DDBJ databases">
        <authorList>
            <person name="Sayadi A."/>
        </authorList>
    </citation>
    <scope>NUCLEOTIDE SEQUENCE</scope>
</reference>
<comment type="caution">
    <text evidence="1">The sequence shown here is derived from an EMBL/GenBank/DDBJ whole genome shotgun (WGS) entry which is preliminary data.</text>
</comment>